<dbReference type="PROSITE" id="PS00490">
    <property type="entry name" value="MOLYBDOPTERIN_PROK_2"/>
    <property type="match status" value="1"/>
</dbReference>
<organism evidence="9 10">
    <name type="scientific">Neomoorella glycerini</name>
    <dbReference type="NCBI Taxonomy" id="55779"/>
    <lineage>
        <taxon>Bacteria</taxon>
        <taxon>Bacillati</taxon>
        <taxon>Bacillota</taxon>
        <taxon>Clostridia</taxon>
        <taxon>Neomoorellales</taxon>
        <taxon>Neomoorellaceae</taxon>
        <taxon>Neomoorella</taxon>
    </lineage>
</organism>
<comment type="similarity">
    <text evidence="2">Belongs to the prokaryotic molybdopterin-containing oxidoreductase family.</text>
</comment>
<dbReference type="Gene3D" id="3.30.2070.10">
    <property type="entry name" value="Formate dehydrogenase/DMSO reductase"/>
    <property type="match status" value="1"/>
</dbReference>
<dbReference type="InterPro" id="IPR050612">
    <property type="entry name" value="Prok_Mopterin_Oxidored"/>
</dbReference>
<evidence type="ECO:0000259" key="8">
    <source>
        <dbReference type="PROSITE" id="PS51669"/>
    </source>
</evidence>
<dbReference type="Gene3D" id="3.40.50.740">
    <property type="match status" value="1"/>
</dbReference>
<dbReference type="Pfam" id="PF00384">
    <property type="entry name" value="Molybdopterin"/>
    <property type="match status" value="1"/>
</dbReference>
<dbReference type="PANTHER" id="PTHR43742:SF6">
    <property type="entry name" value="OXIDOREDUCTASE YYAE-RELATED"/>
    <property type="match status" value="1"/>
</dbReference>
<dbReference type="Pfam" id="PF04879">
    <property type="entry name" value="Molybdop_Fe4S4"/>
    <property type="match status" value="1"/>
</dbReference>
<dbReference type="SMART" id="SM00926">
    <property type="entry name" value="Molybdop_Fe4S4"/>
    <property type="match status" value="1"/>
</dbReference>
<keyword evidence="6" id="KW-0408">Iron</keyword>
<evidence type="ECO:0000313" key="10">
    <source>
        <dbReference type="Proteomes" id="UP000425916"/>
    </source>
</evidence>
<proteinExistence type="inferred from homology"/>
<evidence type="ECO:0000256" key="2">
    <source>
        <dbReference type="ARBA" id="ARBA00010312"/>
    </source>
</evidence>
<dbReference type="InterPro" id="IPR006655">
    <property type="entry name" value="Mopterin_OxRdtase_prok_CS"/>
</dbReference>
<dbReference type="Gene3D" id="3.40.228.10">
    <property type="entry name" value="Dimethylsulfoxide Reductase, domain 2"/>
    <property type="match status" value="1"/>
</dbReference>
<evidence type="ECO:0000256" key="1">
    <source>
        <dbReference type="ARBA" id="ARBA00001942"/>
    </source>
</evidence>
<name>A0A6I5ZLV5_9FIRM</name>
<dbReference type="Gene3D" id="2.40.40.20">
    <property type="match status" value="1"/>
</dbReference>
<evidence type="ECO:0000256" key="3">
    <source>
        <dbReference type="ARBA" id="ARBA00022505"/>
    </source>
</evidence>
<accession>A0A6I5ZLV5</accession>
<dbReference type="InterPro" id="IPR006657">
    <property type="entry name" value="MoPterin_dinucl-bd_dom"/>
</dbReference>
<keyword evidence="10" id="KW-1185">Reference proteome</keyword>
<evidence type="ECO:0000256" key="5">
    <source>
        <dbReference type="ARBA" id="ARBA00023002"/>
    </source>
</evidence>
<dbReference type="GO" id="GO:0046872">
    <property type="term" value="F:metal ion binding"/>
    <property type="evidence" value="ECO:0007669"/>
    <property type="project" value="UniProtKB-KW"/>
</dbReference>
<protein>
    <submittedName>
        <fullName evidence="9">Putative dimethyl sulfoxide reductase chain YnfF</fullName>
        <ecNumber evidence="9">1.8.99.-</ecNumber>
    </submittedName>
</protein>
<dbReference type="CDD" id="cd02766">
    <property type="entry name" value="MopB_3"/>
    <property type="match status" value="1"/>
</dbReference>
<evidence type="ECO:0000256" key="4">
    <source>
        <dbReference type="ARBA" id="ARBA00022723"/>
    </source>
</evidence>
<dbReference type="EMBL" id="CP046244">
    <property type="protein sequence ID" value="QGP90852.1"/>
    <property type="molecule type" value="Genomic_DNA"/>
</dbReference>
<keyword evidence="4" id="KW-0479">Metal-binding</keyword>
<evidence type="ECO:0000256" key="6">
    <source>
        <dbReference type="ARBA" id="ARBA00023004"/>
    </source>
</evidence>
<dbReference type="SUPFAM" id="SSF50692">
    <property type="entry name" value="ADC-like"/>
    <property type="match status" value="1"/>
</dbReference>
<dbReference type="InterPro" id="IPR006656">
    <property type="entry name" value="Mopterin_OxRdtase"/>
</dbReference>
<feature type="domain" description="4Fe-4S Mo/W bis-MGD-type" evidence="8">
    <location>
        <begin position="8"/>
        <end position="65"/>
    </location>
</feature>
<dbReference type="PROSITE" id="PS51669">
    <property type="entry name" value="4FE4S_MOW_BIS_MGD"/>
    <property type="match status" value="1"/>
</dbReference>
<dbReference type="InterPro" id="IPR006963">
    <property type="entry name" value="Mopterin_OxRdtase_4Fe-4S_dom"/>
</dbReference>
<dbReference type="Gene3D" id="2.20.25.90">
    <property type="entry name" value="ADC-like domains"/>
    <property type="match status" value="1"/>
</dbReference>
<dbReference type="OrthoDB" id="219031at2"/>
<dbReference type="Proteomes" id="UP000425916">
    <property type="component" value="Chromosome"/>
</dbReference>
<keyword evidence="7" id="KW-0411">Iron-sulfur</keyword>
<keyword evidence="5 9" id="KW-0560">Oxidoreductase</keyword>
<dbReference type="AlphaFoldDB" id="A0A6I5ZLV5"/>
<dbReference type="GO" id="GO:0043546">
    <property type="term" value="F:molybdopterin cofactor binding"/>
    <property type="evidence" value="ECO:0007669"/>
    <property type="project" value="InterPro"/>
</dbReference>
<dbReference type="GO" id="GO:0051536">
    <property type="term" value="F:iron-sulfur cluster binding"/>
    <property type="evidence" value="ECO:0007669"/>
    <property type="project" value="UniProtKB-KW"/>
</dbReference>
<dbReference type="InterPro" id="IPR009010">
    <property type="entry name" value="Asp_de-COase-like_dom_sf"/>
</dbReference>
<comment type="cofactor">
    <cofactor evidence="1">
        <name>Mo-bis(molybdopterin guanine dinucleotide)</name>
        <dbReference type="ChEBI" id="CHEBI:60539"/>
    </cofactor>
</comment>
<dbReference type="SUPFAM" id="SSF53706">
    <property type="entry name" value="Formate dehydrogenase/DMSO reductase, domains 1-3"/>
    <property type="match status" value="1"/>
</dbReference>
<keyword evidence="3" id="KW-0500">Molybdenum</keyword>
<gene>
    <name evidence="9" type="primary">ynfF_1</name>
    <name evidence="9" type="ORF">MGLY_01640</name>
</gene>
<dbReference type="Pfam" id="PF01568">
    <property type="entry name" value="Molydop_binding"/>
    <property type="match status" value="1"/>
</dbReference>
<evidence type="ECO:0000256" key="7">
    <source>
        <dbReference type="ARBA" id="ARBA00023014"/>
    </source>
</evidence>
<dbReference type="PANTHER" id="PTHR43742">
    <property type="entry name" value="TRIMETHYLAMINE-N-OXIDE REDUCTASE"/>
    <property type="match status" value="1"/>
</dbReference>
<dbReference type="EC" id="1.8.99.-" evidence="9"/>
<reference evidence="9 10" key="1">
    <citation type="submission" date="2019-11" db="EMBL/GenBank/DDBJ databases">
        <title>Genome sequence of Moorella glycerini DSM11254.</title>
        <authorList>
            <person name="Poehlein A."/>
            <person name="Boeer T."/>
            <person name="Daniel R."/>
        </authorList>
    </citation>
    <scope>NUCLEOTIDE SEQUENCE [LARGE SCALE GENOMIC DNA]</scope>
    <source>
        <strain evidence="9 10">DSM 11254</strain>
    </source>
</reference>
<dbReference type="GO" id="GO:0016491">
    <property type="term" value="F:oxidoreductase activity"/>
    <property type="evidence" value="ECO:0007669"/>
    <property type="project" value="UniProtKB-KW"/>
</dbReference>
<evidence type="ECO:0000313" key="9">
    <source>
        <dbReference type="EMBL" id="QGP90852.1"/>
    </source>
</evidence>
<sequence>MGEGVMGVPVYRSACPCNCYDACAMLTYVEDGRVVKVEGDPRHGYTRGRLCAKGYAYSRRVHSPERLRHPLRQYPRGSGNWQRLSWEEALELIATSILDLKARYGSTLPVALNKYSGNFGWLQNTIEVFFDSLGPTTRAGGSPCWSAGLDAFYLDFGRVASPDPVDLARSKCILLWGTNPAWTAVHSLPFLQQARDQGGKVVVIDPVFTATARWADYYLQIKPGTDGALALGVVAYLWQQGRLDEDALSHYAAGWPALRSYLAGLSVDWAARETGLEAAAITALAEMYAASQPAAIWIGYGLQRHTNGGQNVRAINALAALTGHLGTRGGGVYYAHLDTWPLVGNGPGAGGQAGNRYLNMNNFAAELLHCQEPPVKFLWVAGRNPLTQEAGARRLHQALNTLEMIVVVDHFLTPTARLADIVLPAASLFETWDLVSSYWHRWVAVNEPALAPWYESRSDLEIVAALAAKLNELSPGSSTFPSHKKAIDWLDELFDRRMQELFGISSWRELLGGPRKARPPDLPERIELDAARAGELGLPNLPVYIPPPSPPPEYPLQLLTPHQQYGLNSQFQNLDWLQAINPEPAVLLNPVVARERSLAEGDLVRVFNGQGEIIARAKIEPGVPEAVVVAYEGWYGKDKYQGKRLFAPGDYNVNFLTSPLATDMGILTTGFPGCAFYDCFVEVCRL</sequence>